<dbReference type="GO" id="GO:0016717">
    <property type="term" value="F:oxidoreductase activity, acting on paired donors, with oxidation of a pair of donors resulting in the reduction of molecular oxygen to two molecules of water"/>
    <property type="evidence" value="ECO:0007669"/>
    <property type="project" value="TreeGrafter"/>
</dbReference>
<feature type="transmembrane region" description="Helical" evidence="1">
    <location>
        <begin position="118"/>
        <end position="138"/>
    </location>
</feature>
<dbReference type="Pfam" id="PF00487">
    <property type="entry name" value="FA_desaturase"/>
    <property type="match status" value="1"/>
</dbReference>
<comment type="caution">
    <text evidence="3">The sequence shown here is derived from an EMBL/GenBank/DDBJ whole genome shotgun (WGS) entry which is preliminary data.</text>
</comment>
<keyword evidence="1" id="KW-0812">Transmembrane</keyword>
<dbReference type="GO" id="GO:0008610">
    <property type="term" value="P:lipid biosynthetic process"/>
    <property type="evidence" value="ECO:0007669"/>
    <property type="project" value="UniProtKB-ARBA"/>
</dbReference>
<evidence type="ECO:0000313" key="3">
    <source>
        <dbReference type="EMBL" id="MBL0765822.1"/>
    </source>
</evidence>
<dbReference type="Proteomes" id="UP000642920">
    <property type="component" value="Unassembled WGS sequence"/>
</dbReference>
<keyword evidence="1" id="KW-1133">Transmembrane helix</keyword>
<dbReference type="InterPro" id="IPR012171">
    <property type="entry name" value="Fatty_acid_desaturase"/>
</dbReference>
<dbReference type="EMBL" id="JAERQG010000002">
    <property type="protein sequence ID" value="MBL0765822.1"/>
    <property type="molecule type" value="Genomic_DNA"/>
</dbReference>
<protein>
    <submittedName>
        <fullName evidence="3">Acyl-CoA desaturase</fullName>
    </submittedName>
</protein>
<keyword evidence="4" id="KW-1185">Reference proteome</keyword>
<dbReference type="AlphaFoldDB" id="A0A937AN97"/>
<dbReference type="PIRSF" id="PIRSF015921">
    <property type="entry name" value="FA_sphinglp_des"/>
    <property type="match status" value="1"/>
</dbReference>
<feature type="transmembrane region" description="Helical" evidence="1">
    <location>
        <begin position="186"/>
        <end position="207"/>
    </location>
</feature>
<dbReference type="InterPro" id="IPR005804">
    <property type="entry name" value="FA_desaturase_dom"/>
</dbReference>
<accession>A0A937AN97</accession>
<evidence type="ECO:0000313" key="4">
    <source>
        <dbReference type="Proteomes" id="UP000642920"/>
    </source>
</evidence>
<dbReference type="GO" id="GO:0016020">
    <property type="term" value="C:membrane"/>
    <property type="evidence" value="ECO:0007669"/>
    <property type="project" value="TreeGrafter"/>
</dbReference>
<keyword evidence="1" id="KW-0472">Membrane</keyword>
<dbReference type="PANTHER" id="PTHR19353:SF19">
    <property type="entry name" value="DELTA(5) FATTY ACID DESATURASE C-RELATED"/>
    <property type="match status" value="1"/>
</dbReference>
<feature type="domain" description="Fatty acid desaturase" evidence="2">
    <location>
        <begin position="22"/>
        <end position="294"/>
    </location>
</feature>
<name>A0A937AN97_9BACT</name>
<evidence type="ECO:0000259" key="2">
    <source>
        <dbReference type="Pfam" id="PF00487"/>
    </source>
</evidence>
<organism evidence="3 4">
    <name type="scientific">Marivirga atlantica</name>
    <dbReference type="NCBI Taxonomy" id="1548457"/>
    <lineage>
        <taxon>Bacteria</taxon>
        <taxon>Pseudomonadati</taxon>
        <taxon>Bacteroidota</taxon>
        <taxon>Cytophagia</taxon>
        <taxon>Cytophagales</taxon>
        <taxon>Marivirgaceae</taxon>
        <taxon>Marivirga</taxon>
    </lineage>
</organism>
<reference evidence="3" key="1">
    <citation type="submission" date="2021-01" db="EMBL/GenBank/DDBJ databases">
        <title>Marivirga sp. nov., isolated from intertidal surface sediments.</title>
        <authorList>
            <person name="Zhang M."/>
        </authorList>
    </citation>
    <scope>NUCLEOTIDE SEQUENCE</scope>
    <source>
        <strain evidence="3">SM1354</strain>
    </source>
</reference>
<evidence type="ECO:0000256" key="1">
    <source>
        <dbReference type="SAM" id="Phobius"/>
    </source>
</evidence>
<gene>
    <name evidence="3" type="ORF">JKP34_11210</name>
</gene>
<proteinExistence type="predicted"/>
<sequence>MVSLFFGPLLALCIFQVSSPYLLFALYIISGFGMAGIGMGIMHDALHGSFTKNKQLNKLMGYSINLIGASASIWKIQHNVLHHTYTNVPEADDDINVPGVLRFSPNSKHRWFHQFQHVYVWPFYCLVTIIWTTVKDFSKISRYYNMGFLNKKNEVRNEILKTILWKIIFFSYTLVLPALFIPQSFWLILLAHLCMQFITGLCLSIIFQIAHVMPSSEFPVPDEAGLLENNWSLHQLSTTTNFSPKNRWFSWLIGGLNYQIEHHLLPNISHVHYRDLSVIVKQTAEEFGLPYHTRKDFLTAIADHTRMLRDLGKKEMVTAVA</sequence>
<dbReference type="CDD" id="cd03506">
    <property type="entry name" value="Delta6-FADS-like"/>
    <property type="match status" value="1"/>
</dbReference>
<feature type="transmembrane region" description="Helical" evidence="1">
    <location>
        <begin position="159"/>
        <end position="180"/>
    </location>
</feature>
<feature type="transmembrane region" description="Helical" evidence="1">
    <location>
        <begin position="26"/>
        <end position="47"/>
    </location>
</feature>
<dbReference type="PANTHER" id="PTHR19353">
    <property type="entry name" value="FATTY ACID DESATURASE 2"/>
    <property type="match status" value="1"/>
</dbReference>